<evidence type="ECO:0000313" key="7">
    <source>
        <dbReference type="Proteomes" id="UP000502706"/>
    </source>
</evidence>
<evidence type="ECO:0000256" key="1">
    <source>
        <dbReference type="ARBA" id="ARBA00001933"/>
    </source>
</evidence>
<dbReference type="KEGG" id="rmar:GBA65_12720"/>
<evidence type="ECO:0000256" key="4">
    <source>
        <dbReference type="ARBA" id="ARBA00022898"/>
    </source>
</evidence>
<keyword evidence="3 6" id="KW-0808">Transferase</keyword>
<comment type="cofactor">
    <cofactor evidence="1">
        <name>pyridoxal 5'-phosphate</name>
        <dbReference type="ChEBI" id="CHEBI:597326"/>
    </cofactor>
</comment>
<dbReference type="InterPro" id="IPR015422">
    <property type="entry name" value="PyrdxlP-dep_Trfase_small"/>
</dbReference>
<dbReference type="GO" id="GO:0008483">
    <property type="term" value="F:transaminase activity"/>
    <property type="evidence" value="ECO:0007669"/>
    <property type="project" value="UniProtKB-KW"/>
</dbReference>
<evidence type="ECO:0000256" key="2">
    <source>
        <dbReference type="ARBA" id="ARBA00022576"/>
    </source>
</evidence>
<dbReference type="GO" id="GO:1901605">
    <property type="term" value="P:alpha-amino acid metabolic process"/>
    <property type="evidence" value="ECO:0007669"/>
    <property type="project" value="TreeGrafter"/>
</dbReference>
<evidence type="ECO:0000256" key="3">
    <source>
        <dbReference type="ARBA" id="ARBA00022679"/>
    </source>
</evidence>
<dbReference type="InterPro" id="IPR050859">
    <property type="entry name" value="Class-I_PLP-dep_aminotransf"/>
</dbReference>
<organism evidence="6 7">
    <name type="scientific">Rubrobacter marinus</name>
    <dbReference type="NCBI Taxonomy" id="2653852"/>
    <lineage>
        <taxon>Bacteria</taxon>
        <taxon>Bacillati</taxon>
        <taxon>Actinomycetota</taxon>
        <taxon>Rubrobacteria</taxon>
        <taxon>Rubrobacterales</taxon>
        <taxon>Rubrobacteraceae</taxon>
        <taxon>Rubrobacter</taxon>
    </lineage>
</organism>
<dbReference type="AlphaFoldDB" id="A0A6G8PYL9"/>
<keyword evidence="7" id="KW-1185">Reference proteome</keyword>
<evidence type="ECO:0000313" key="6">
    <source>
        <dbReference type="EMBL" id="QIN79237.1"/>
    </source>
</evidence>
<dbReference type="Pfam" id="PF00155">
    <property type="entry name" value="Aminotran_1_2"/>
    <property type="match status" value="1"/>
</dbReference>
<dbReference type="InterPro" id="IPR004839">
    <property type="entry name" value="Aminotransferase_I/II_large"/>
</dbReference>
<dbReference type="PANTHER" id="PTHR42790:SF19">
    <property type="entry name" value="KYNURENINE_ALPHA-AMINOADIPATE AMINOTRANSFERASE, MITOCHONDRIAL"/>
    <property type="match status" value="1"/>
</dbReference>
<dbReference type="InterPro" id="IPR015424">
    <property type="entry name" value="PyrdxlP-dep_Trfase"/>
</dbReference>
<dbReference type="RefSeq" id="WP_166396898.1">
    <property type="nucleotide sequence ID" value="NZ_CP045121.1"/>
</dbReference>
<gene>
    <name evidence="6" type="ORF">GBA65_12720</name>
</gene>
<dbReference type="InterPro" id="IPR015421">
    <property type="entry name" value="PyrdxlP-dep_Trfase_major"/>
</dbReference>
<protein>
    <submittedName>
        <fullName evidence="6">Aminotransferase class I/II-fold pyridoxal phosphate-dependent enzyme</fullName>
    </submittedName>
</protein>
<accession>A0A6G8PYL9</accession>
<sequence length="366" mass="40773">MTETAQARIVFTRGVPPPESFPTEEFAECLDAALKKDPSVILQYGQQPGYGPLREELAKEYGVDVSNILVGNGSLQLQDLISAYMIRPGGVVYTEQPSFDRAIKTFRRRGARAVGIPLDDDGVNVERLREAVEAEKPAFVYLVPDFQNPAGATLSLEKRRQVVELAEEKDFWVIEDIPYRKLRYAGEDLPLLREISPNRVITMSSFSKLLSPGIRVGFVIAPEELIKAVTSLGEDTYLSPVLPTQAAVAEYLRRDWLAPNIERLKEVYRPRWEAMANAVRREFSGAQLFVPDGGFFVSMMLPEDAHTDNLVGRAKDQDLVLTPGAAFFPDPMTGEEVSGDRFVRLPFCAVPPEQIDEGVKRLASLV</sequence>
<dbReference type="EMBL" id="CP045121">
    <property type="protein sequence ID" value="QIN79237.1"/>
    <property type="molecule type" value="Genomic_DNA"/>
</dbReference>
<dbReference type="PANTHER" id="PTHR42790">
    <property type="entry name" value="AMINOTRANSFERASE"/>
    <property type="match status" value="1"/>
</dbReference>
<keyword evidence="2 6" id="KW-0032">Aminotransferase</keyword>
<dbReference type="Proteomes" id="UP000502706">
    <property type="component" value="Chromosome"/>
</dbReference>
<dbReference type="Gene3D" id="3.40.640.10">
    <property type="entry name" value="Type I PLP-dependent aspartate aminotransferase-like (Major domain)"/>
    <property type="match status" value="1"/>
</dbReference>
<dbReference type="Gene3D" id="3.90.1150.10">
    <property type="entry name" value="Aspartate Aminotransferase, domain 1"/>
    <property type="match status" value="1"/>
</dbReference>
<dbReference type="SUPFAM" id="SSF53383">
    <property type="entry name" value="PLP-dependent transferases"/>
    <property type="match status" value="1"/>
</dbReference>
<evidence type="ECO:0000259" key="5">
    <source>
        <dbReference type="Pfam" id="PF00155"/>
    </source>
</evidence>
<proteinExistence type="predicted"/>
<feature type="domain" description="Aminotransferase class I/classII large" evidence="5">
    <location>
        <begin position="29"/>
        <end position="362"/>
    </location>
</feature>
<reference evidence="6 7" key="1">
    <citation type="submission" date="2019-10" db="EMBL/GenBank/DDBJ databases">
        <title>Rubrobacter sp nov SCSIO 52915 isolated from a deep-sea sediment in the South China Sea.</title>
        <authorList>
            <person name="Chen R.W."/>
        </authorList>
    </citation>
    <scope>NUCLEOTIDE SEQUENCE [LARGE SCALE GENOMIC DNA]</scope>
    <source>
        <strain evidence="6 7">SCSIO 52915</strain>
    </source>
</reference>
<keyword evidence="4" id="KW-0663">Pyridoxal phosphate</keyword>
<name>A0A6G8PYL9_9ACTN</name>
<dbReference type="CDD" id="cd00609">
    <property type="entry name" value="AAT_like"/>
    <property type="match status" value="1"/>
</dbReference>
<dbReference type="GO" id="GO:0030170">
    <property type="term" value="F:pyridoxal phosphate binding"/>
    <property type="evidence" value="ECO:0007669"/>
    <property type="project" value="InterPro"/>
</dbReference>